<keyword evidence="1" id="KW-0805">Transcription regulation</keyword>
<evidence type="ECO:0000259" key="3">
    <source>
        <dbReference type="PROSITE" id="PS01124"/>
    </source>
</evidence>
<dbReference type="CDD" id="cd03138">
    <property type="entry name" value="GATase1_AraC_2"/>
    <property type="match status" value="1"/>
</dbReference>
<organism evidence="4 5">
    <name type="scientific">Paraburkholderia piptadeniae</name>
    <dbReference type="NCBI Taxonomy" id="1701573"/>
    <lineage>
        <taxon>Bacteria</taxon>
        <taxon>Pseudomonadati</taxon>
        <taxon>Pseudomonadota</taxon>
        <taxon>Betaproteobacteria</taxon>
        <taxon>Burkholderiales</taxon>
        <taxon>Burkholderiaceae</taxon>
        <taxon>Paraburkholderia</taxon>
    </lineage>
</organism>
<dbReference type="SUPFAM" id="SSF52317">
    <property type="entry name" value="Class I glutamine amidotransferase-like"/>
    <property type="match status" value="1"/>
</dbReference>
<dbReference type="AlphaFoldDB" id="A0A1N7SEZ3"/>
<gene>
    <name evidence="4" type="ORF">BN2476_490085</name>
</gene>
<dbReference type="Gene3D" id="1.10.10.60">
    <property type="entry name" value="Homeodomain-like"/>
    <property type="match status" value="1"/>
</dbReference>
<dbReference type="Proteomes" id="UP000195569">
    <property type="component" value="Unassembled WGS sequence"/>
</dbReference>
<dbReference type="EMBL" id="CYGY02000049">
    <property type="protein sequence ID" value="SIT45975.1"/>
    <property type="molecule type" value="Genomic_DNA"/>
</dbReference>
<dbReference type="GO" id="GO:0043565">
    <property type="term" value="F:sequence-specific DNA binding"/>
    <property type="evidence" value="ECO:0007669"/>
    <property type="project" value="InterPro"/>
</dbReference>
<dbReference type="InterPro" id="IPR018060">
    <property type="entry name" value="HTH_AraC"/>
</dbReference>
<dbReference type="InterPro" id="IPR052158">
    <property type="entry name" value="INH-QAR"/>
</dbReference>
<keyword evidence="5" id="KW-1185">Reference proteome</keyword>
<sequence length="342" mass="38080">MYVPRPRCTIAVNVNFDSVYAMKLSVLALDNVFDTGLTAVLNAFNTANELAALQDPHARPFDLCVVGMKRQVRTALGMRMSVEAASAADGSDWVIVPGLSTKQPEELVLALGRRDVVDAMARLHAWHAGGSRIAASCIGTFVLAESRLLQDHDATTTWWLSPLFRQRYPDVRLDESRMLVPSGDFVTAGAAMGHLDLALWLIRQSSPELSALVARYMLVDRRPSQAPYMIPEHLARADPLVERFERWARSRLAQGFSLEAAADALATSKRTLQRRIESVLGKSPLSYFQDLRVERALHLIRTTHLDIEAIAAEVGYADGVTLRTLLRRRLGRGVRELRRDAR</sequence>
<accession>A0A1N7SEZ3</accession>
<feature type="domain" description="HTH araC/xylS-type" evidence="3">
    <location>
        <begin position="242"/>
        <end position="340"/>
    </location>
</feature>
<keyword evidence="2" id="KW-0804">Transcription</keyword>
<dbReference type="Pfam" id="PF12833">
    <property type="entry name" value="HTH_18"/>
    <property type="match status" value="1"/>
</dbReference>
<dbReference type="PANTHER" id="PTHR43130">
    <property type="entry name" value="ARAC-FAMILY TRANSCRIPTIONAL REGULATOR"/>
    <property type="match status" value="1"/>
</dbReference>
<name>A0A1N7SEZ3_9BURK</name>
<reference evidence="4" key="1">
    <citation type="submission" date="2016-12" db="EMBL/GenBank/DDBJ databases">
        <authorList>
            <person name="Moulin L."/>
        </authorList>
    </citation>
    <scope>NUCLEOTIDE SEQUENCE [LARGE SCALE GENOMIC DNA]</scope>
    <source>
        <strain evidence="4">STM 7183</strain>
    </source>
</reference>
<comment type="caution">
    <text evidence="4">The sequence shown here is derived from an EMBL/GenBank/DDBJ whole genome shotgun (WGS) entry which is preliminary data.</text>
</comment>
<dbReference type="SMART" id="SM00342">
    <property type="entry name" value="HTH_ARAC"/>
    <property type="match status" value="1"/>
</dbReference>
<evidence type="ECO:0000256" key="2">
    <source>
        <dbReference type="ARBA" id="ARBA00023163"/>
    </source>
</evidence>
<dbReference type="InterPro" id="IPR009057">
    <property type="entry name" value="Homeodomain-like_sf"/>
</dbReference>
<protein>
    <submittedName>
        <fullName evidence="4">AraC family transcriptional regulator</fullName>
    </submittedName>
</protein>
<evidence type="ECO:0000313" key="4">
    <source>
        <dbReference type="EMBL" id="SIT45975.1"/>
    </source>
</evidence>
<dbReference type="PROSITE" id="PS01124">
    <property type="entry name" value="HTH_ARAC_FAMILY_2"/>
    <property type="match status" value="1"/>
</dbReference>
<proteinExistence type="predicted"/>
<dbReference type="PANTHER" id="PTHR43130:SF11">
    <property type="entry name" value="TRANSCRIPTIONAL REGULATORY PROTEIN"/>
    <property type="match status" value="1"/>
</dbReference>
<dbReference type="SUPFAM" id="SSF46689">
    <property type="entry name" value="Homeodomain-like"/>
    <property type="match status" value="1"/>
</dbReference>
<dbReference type="GO" id="GO:0003700">
    <property type="term" value="F:DNA-binding transcription factor activity"/>
    <property type="evidence" value="ECO:0007669"/>
    <property type="project" value="InterPro"/>
</dbReference>
<dbReference type="InterPro" id="IPR029062">
    <property type="entry name" value="Class_I_gatase-like"/>
</dbReference>
<evidence type="ECO:0000313" key="5">
    <source>
        <dbReference type="Proteomes" id="UP000195569"/>
    </source>
</evidence>
<dbReference type="Gene3D" id="3.40.50.880">
    <property type="match status" value="1"/>
</dbReference>
<evidence type="ECO:0000256" key="1">
    <source>
        <dbReference type="ARBA" id="ARBA00023015"/>
    </source>
</evidence>